<proteinExistence type="predicted"/>
<gene>
    <name evidence="1" type="ORF">ebA1658</name>
</gene>
<dbReference type="EMBL" id="CR555306">
    <property type="protein sequence ID" value="CAI07025.1"/>
    <property type="molecule type" value="Genomic_DNA"/>
</dbReference>
<name>Q5P6N6_AROAE</name>
<keyword evidence="2" id="KW-1185">Reference proteome</keyword>
<evidence type="ECO:0000313" key="1">
    <source>
        <dbReference type="EMBL" id="CAI07025.1"/>
    </source>
</evidence>
<dbReference type="HOGENOM" id="CLU_1955060_0_0_4"/>
<organism evidence="1 2">
    <name type="scientific">Aromatoleum aromaticum (strain DSM 19018 / LMG 30748 / EbN1)</name>
    <name type="common">Azoarcus sp. (strain EbN1)</name>
    <dbReference type="NCBI Taxonomy" id="76114"/>
    <lineage>
        <taxon>Bacteria</taxon>
        <taxon>Pseudomonadati</taxon>
        <taxon>Pseudomonadota</taxon>
        <taxon>Betaproteobacteria</taxon>
        <taxon>Rhodocyclales</taxon>
        <taxon>Rhodocyclaceae</taxon>
        <taxon>Aromatoleum</taxon>
    </lineage>
</organism>
<protein>
    <submittedName>
        <fullName evidence="1">Uncharacterized protein</fullName>
    </submittedName>
</protein>
<accession>Q5P6N6</accession>
<evidence type="ECO:0000313" key="2">
    <source>
        <dbReference type="Proteomes" id="UP000006552"/>
    </source>
</evidence>
<reference evidence="1 2" key="1">
    <citation type="journal article" date="2005" name="Arch. Microbiol.">
        <title>The genome sequence of an anaerobic aromatic-degrading denitrifying bacterium, strain EbN1.</title>
        <authorList>
            <person name="Rabus R."/>
            <person name="Kube M."/>
            <person name="Heider J."/>
            <person name="Beck A."/>
            <person name="Heitmann K."/>
            <person name="Widdel F."/>
            <person name="Reinhardt R."/>
        </authorList>
    </citation>
    <scope>NUCLEOTIDE SEQUENCE [LARGE SCALE GENOMIC DNA]</scope>
    <source>
        <strain evidence="1 2">EbN1</strain>
    </source>
</reference>
<dbReference type="Proteomes" id="UP000006552">
    <property type="component" value="Chromosome"/>
</dbReference>
<sequence length="128" mass="13982">MRIAHLVLVVGVVPRVLGRRGRDLEIHRAAAAEVRAVGDCDPSKHFLEIPLLRRVGLIADPAANRRHGFAVEGFVEGQVLDDQVGFHGRSPESSVKGWICIEHFRALSRPIAGTVPAVWRGSDIISSH</sequence>
<dbReference type="STRING" id="76114.ebA1658"/>
<dbReference type="KEGG" id="eba:ebA1658"/>
<dbReference type="AlphaFoldDB" id="Q5P6N6"/>